<proteinExistence type="inferred from homology"/>
<keyword evidence="4 12" id="KW-0479">Metal-binding</keyword>
<feature type="transmembrane region" description="Helical" evidence="12">
    <location>
        <begin position="157"/>
        <end position="176"/>
    </location>
</feature>
<feature type="transmembrane region" description="Helical" evidence="12">
    <location>
        <begin position="12"/>
        <end position="33"/>
    </location>
</feature>
<comment type="subunit">
    <text evidence="12">Interacts with CtaB.</text>
</comment>
<evidence type="ECO:0000256" key="6">
    <source>
        <dbReference type="ARBA" id="ARBA00023002"/>
    </source>
</evidence>
<evidence type="ECO:0000256" key="1">
    <source>
        <dbReference type="ARBA" id="ARBA00001970"/>
    </source>
</evidence>
<evidence type="ECO:0000256" key="5">
    <source>
        <dbReference type="ARBA" id="ARBA00022989"/>
    </source>
</evidence>
<feature type="transmembrane region" description="Helical" evidence="12">
    <location>
        <begin position="320"/>
        <end position="340"/>
    </location>
</feature>
<keyword evidence="7 12" id="KW-0408">Iron</keyword>
<feature type="transmembrane region" description="Helical" evidence="12">
    <location>
        <begin position="260"/>
        <end position="278"/>
    </location>
</feature>
<name>A0ABZ0UQD7_9RICK</name>
<protein>
    <recommendedName>
        <fullName evidence="12">Heme A synthase</fullName>
        <shortName evidence="12">HAS</shortName>
        <ecNumber evidence="12">1.17.99.9</ecNumber>
    </recommendedName>
    <alternativeName>
        <fullName evidence="12">Cytochrome aa3-controlling protein</fullName>
    </alternativeName>
</protein>
<keyword evidence="9 12" id="KW-0472">Membrane</keyword>
<feature type="binding site" description="axial binding residue" evidence="12">
    <location>
        <position position="322"/>
    </location>
    <ligand>
        <name>heme</name>
        <dbReference type="ChEBI" id="CHEBI:30413"/>
    </ligand>
    <ligandPart>
        <name>Fe</name>
        <dbReference type="ChEBI" id="CHEBI:18248"/>
    </ligandPart>
</feature>
<gene>
    <name evidence="12" type="primary">ctaA</name>
    <name evidence="13" type="ORF">Trichorick_00132</name>
</gene>
<dbReference type="PANTHER" id="PTHR23289">
    <property type="entry name" value="CYTOCHROME C OXIDASE ASSEMBLY PROTEIN COX15"/>
    <property type="match status" value="1"/>
</dbReference>
<evidence type="ECO:0000313" key="13">
    <source>
        <dbReference type="EMBL" id="WPY00260.1"/>
    </source>
</evidence>
<feature type="transmembrane region" description="Helical" evidence="12">
    <location>
        <begin position="197"/>
        <end position="221"/>
    </location>
</feature>
<evidence type="ECO:0000256" key="3">
    <source>
        <dbReference type="ARBA" id="ARBA00022692"/>
    </source>
</evidence>
<evidence type="ECO:0000313" key="14">
    <source>
        <dbReference type="Proteomes" id="UP001326613"/>
    </source>
</evidence>
<keyword evidence="3 12" id="KW-0812">Transmembrane</keyword>
<organism evidence="13 14">
    <name type="scientific">Candidatus Trichorickettsia mobilis</name>
    <dbReference type="NCBI Taxonomy" id="1346319"/>
    <lineage>
        <taxon>Bacteria</taxon>
        <taxon>Pseudomonadati</taxon>
        <taxon>Pseudomonadota</taxon>
        <taxon>Alphaproteobacteria</taxon>
        <taxon>Rickettsiales</taxon>
        <taxon>Rickettsiaceae</taxon>
        <taxon>Rickettsieae</taxon>
        <taxon>Candidatus Trichorickettsia</taxon>
    </lineage>
</organism>
<reference evidence="13 14" key="1">
    <citation type="submission" date="2022-10" db="EMBL/GenBank/DDBJ databases">
        <title>Host association and intracellularity evolved multiple times independently in the Rickettsiales.</title>
        <authorList>
            <person name="Castelli M."/>
            <person name="Nardi T."/>
            <person name="Gammuto L."/>
            <person name="Bellinzona G."/>
            <person name="Sabaneyeva E."/>
            <person name="Potekhin A."/>
            <person name="Serra V."/>
            <person name="Petroni G."/>
            <person name="Sassera D."/>
        </authorList>
    </citation>
    <scope>NUCLEOTIDE SEQUENCE [LARGE SCALE GENOMIC DNA]</scope>
    <source>
        <strain evidence="13 14">Kr 154-4</strain>
    </source>
</reference>
<evidence type="ECO:0000256" key="12">
    <source>
        <dbReference type="HAMAP-Rule" id="MF_01665"/>
    </source>
</evidence>
<evidence type="ECO:0000256" key="4">
    <source>
        <dbReference type="ARBA" id="ARBA00022723"/>
    </source>
</evidence>
<evidence type="ECO:0000256" key="8">
    <source>
        <dbReference type="ARBA" id="ARBA00023133"/>
    </source>
</evidence>
<accession>A0ABZ0UQD7</accession>
<feature type="transmembrane region" description="Helical" evidence="12">
    <location>
        <begin position="290"/>
        <end position="314"/>
    </location>
</feature>
<sequence length="350" mass="39798">MLSLFNQHQKNYLIIWLSICSLMVILMIFLGGLTRLTNSGLSIVEWKPISGIIPPLTDNHWLEEFAKYQLSPEYLQLNNSMSLAEFKFIFWLEFVHRLAGRVTGLVYLLPLLYFYRQGIIARTTKVYPIILLLFAVQGFIGWYMVKSGLEQMPYVSHFRLALHLIIAFIIYTLLFWQLMINSCKNKMILPGMNLQPLRLLCGLSLAMMYLQIIIGGLTAGLDAGLVYNSFPLMGTKFIAEEISISTIGFESLNDPVFIQFLHRSCAYLIIVTVSMIIFKLCYINNSKLRIINYCIILALILQVSAGILTIIYAVPISLALIHQIGAVILLSCLLWCYYSISSYADSVNNS</sequence>
<dbReference type="Proteomes" id="UP001326613">
    <property type="component" value="Chromosome"/>
</dbReference>
<keyword evidence="12" id="KW-1003">Cell membrane</keyword>
<keyword evidence="5 12" id="KW-1133">Transmembrane helix</keyword>
<dbReference type="HAMAP" id="MF_01665">
    <property type="entry name" value="HemeA_synth_type2"/>
    <property type="match status" value="1"/>
</dbReference>
<evidence type="ECO:0000256" key="9">
    <source>
        <dbReference type="ARBA" id="ARBA00023136"/>
    </source>
</evidence>
<dbReference type="Pfam" id="PF02628">
    <property type="entry name" value="COX15-CtaA"/>
    <property type="match status" value="1"/>
</dbReference>
<feature type="transmembrane region" description="Helical" evidence="12">
    <location>
        <begin position="88"/>
        <end position="114"/>
    </location>
</feature>
<evidence type="ECO:0000256" key="2">
    <source>
        <dbReference type="ARBA" id="ARBA00004141"/>
    </source>
</evidence>
<comment type="subcellular location">
    <subcellularLocation>
        <location evidence="12">Cell membrane</location>
        <topology evidence="12">Multi-pass membrane protein</topology>
    </subcellularLocation>
    <subcellularLocation>
        <location evidence="2">Membrane</location>
        <topology evidence="2">Multi-pass membrane protein</topology>
    </subcellularLocation>
</comment>
<dbReference type="EC" id="1.17.99.9" evidence="12"/>
<keyword evidence="8 12" id="KW-0350">Heme biosynthesis</keyword>
<evidence type="ECO:0000256" key="10">
    <source>
        <dbReference type="ARBA" id="ARBA00044501"/>
    </source>
</evidence>
<comment type="similarity">
    <text evidence="12">Belongs to the COX15/CtaA family. Type 2 subfamily.</text>
</comment>
<feature type="transmembrane region" description="Helical" evidence="12">
    <location>
        <begin position="126"/>
        <end position="145"/>
    </location>
</feature>
<dbReference type="InterPro" id="IPR003780">
    <property type="entry name" value="COX15/CtaA_fam"/>
</dbReference>
<comment type="function">
    <text evidence="12">Catalyzes the conversion of heme O to heme A by two successive hydroxylations of the methyl group at C8. The first hydroxylation forms heme I, the second hydroxylation results in an unstable dihydroxymethyl group, which spontaneously dehydrates, resulting in the formyl group of heme A.</text>
</comment>
<dbReference type="RefSeq" id="WP_323738348.1">
    <property type="nucleotide sequence ID" value="NZ_CP112932.1"/>
</dbReference>
<keyword evidence="14" id="KW-1185">Reference proteome</keyword>
<comment type="catalytic activity">
    <reaction evidence="11">
        <text>Fe(II)-heme o + 2 A + H2O = Fe(II)-heme a + 2 AH2</text>
        <dbReference type="Rhea" id="RHEA:63388"/>
        <dbReference type="ChEBI" id="CHEBI:13193"/>
        <dbReference type="ChEBI" id="CHEBI:15377"/>
        <dbReference type="ChEBI" id="CHEBI:17499"/>
        <dbReference type="ChEBI" id="CHEBI:60530"/>
        <dbReference type="ChEBI" id="CHEBI:61715"/>
        <dbReference type="EC" id="1.17.99.9"/>
    </reaction>
    <physiologicalReaction direction="left-to-right" evidence="11">
        <dbReference type="Rhea" id="RHEA:63389"/>
    </physiologicalReaction>
</comment>
<comment type="cofactor">
    <cofactor evidence="1 12">
        <name>heme b</name>
        <dbReference type="ChEBI" id="CHEBI:60344"/>
    </cofactor>
</comment>
<keyword evidence="6 12" id="KW-0560">Oxidoreductase</keyword>
<feature type="binding site" description="axial binding residue" evidence="12">
    <location>
        <position position="262"/>
    </location>
    <ligand>
        <name>heme</name>
        <dbReference type="ChEBI" id="CHEBI:30413"/>
    </ligand>
    <ligandPart>
        <name>Fe</name>
        <dbReference type="ChEBI" id="CHEBI:18248"/>
    </ligandPart>
</feature>
<dbReference type="EMBL" id="CP112932">
    <property type="protein sequence ID" value="WPY00260.1"/>
    <property type="molecule type" value="Genomic_DNA"/>
</dbReference>
<dbReference type="InterPro" id="IPR023754">
    <property type="entry name" value="HemeA_Synthase_type2"/>
</dbReference>
<evidence type="ECO:0000256" key="11">
    <source>
        <dbReference type="ARBA" id="ARBA00048044"/>
    </source>
</evidence>
<evidence type="ECO:0000256" key="7">
    <source>
        <dbReference type="ARBA" id="ARBA00023004"/>
    </source>
</evidence>
<comment type="pathway">
    <text evidence="10 12">Porphyrin-containing compound metabolism; heme A biosynthesis; heme A from heme O: step 1/1.</text>
</comment>
<dbReference type="PANTHER" id="PTHR23289:SF2">
    <property type="entry name" value="CYTOCHROME C OXIDASE ASSEMBLY PROTEIN COX15 HOMOLOG"/>
    <property type="match status" value="1"/>
</dbReference>